<evidence type="ECO:0000256" key="3">
    <source>
        <dbReference type="ARBA" id="ARBA00023163"/>
    </source>
</evidence>
<dbReference type="InterPro" id="IPR014710">
    <property type="entry name" value="RmlC-like_jellyroll"/>
</dbReference>
<dbReference type="PANTHER" id="PTHR24567">
    <property type="entry name" value="CRP FAMILY TRANSCRIPTIONAL REGULATORY PROTEIN"/>
    <property type="match status" value="1"/>
</dbReference>
<dbReference type="PRINTS" id="PR00034">
    <property type="entry name" value="HTHCRP"/>
</dbReference>
<organism evidence="6 7">
    <name type="scientific">Tsuneonella suprasediminis</name>
    <dbReference type="NCBI Taxonomy" id="2306996"/>
    <lineage>
        <taxon>Bacteria</taxon>
        <taxon>Pseudomonadati</taxon>
        <taxon>Pseudomonadota</taxon>
        <taxon>Alphaproteobacteria</taxon>
        <taxon>Sphingomonadales</taxon>
        <taxon>Erythrobacteraceae</taxon>
        <taxon>Tsuneonella</taxon>
    </lineage>
</organism>
<dbReference type="InterPro" id="IPR018490">
    <property type="entry name" value="cNMP-bd_dom_sf"/>
</dbReference>
<feature type="domain" description="HTH crp-type" evidence="5">
    <location>
        <begin position="157"/>
        <end position="224"/>
    </location>
</feature>
<keyword evidence="7" id="KW-1185">Reference proteome</keyword>
<dbReference type="Proteomes" id="UP000284322">
    <property type="component" value="Unassembled WGS sequence"/>
</dbReference>
<reference evidence="6 7" key="1">
    <citation type="submission" date="2018-09" db="EMBL/GenBank/DDBJ databases">
        <title>Altererythrobacter sp.Ery1 and Ery12, the genome sequencing of novel strains in genus Alterythrobacter.</title>
        <authorList>
            <person name="Cheng H."/>
            <person name="Wu Y.-H."/>
            <person name="Fang C."/>
            <person name="Xu X.-W."/>
        </authorList>
    </citation>
    <scope>NUCLEOTIDE SEQUENCE [LARGE SCALE GENOMIC DNA]</scope>
    <source>
        <strain evidence="6 7">Ery12</strain>
    </source>
</reference>
<dbReference type="SMART" id="SM00100">
    <property type="entry name" value="cNMP"/>
    <property type="match status" value="1"/>
</dbReference>
<accession>A0A419QYL2</accession>
<dbReference type="RefSeq" id="WP_120112654.1">
    <property type="nucleotide sequence ID" value="NZ_RAHJ01000022.1"/>
</dbReference>
<evidence type="ECO:0000259" key="4">
    <source>
        <dbReference type="PROSITE" id="PS50042"/>
    </source>
</evidence>
<dbReference type="GO" id="GO:0005829">
    <property type="term" value="C:cytosol"/>
    <property type="evidence" value="ECO:0007669"/>
    <property type="project" value="TreeGrafter"/>
</dbReference>
<dbReference type="SMART" id="SM00419">
    <property type="entry name" value="HTH_CRP"/>
    <property type="match status" value="1"/>
</dbReference>
<evidence type="ECO:0000313" key="7">
    <source>
        <dbReference type="Proteomes" id="UP000284322"/>
    </source>
</evidence>
<dbReference type="Gene3D" id="1.10.10.10">
    <property type="entry name" value="Winged helix-like DNA-binding domain superfamily/Winged helix DNA-binding domain"/>
    <property type="match status" value="1"/>
</dbReference>
<keyword evidence="2" id="KW-0238">DNA-binding</keyword>
<dbReference type="CDD" id="cd00038">
    <property type="entry name" value="CAP_ED"/>
    <property type="match status" value="1"/>
</dbReference>
<sequence length="232" mass="24648">MSNIEQSEPGITPPLRSLLSAMLFEALPDSARRQLRDHAPVQSFTDGQLIHQRGTAPDGFCLIEEGTVSVGQFLASGEFRSVALLGPGDSYGELAILSRRPRIVDSLARGPARVRFIGGALFERVLASDPAAMRALLGAMAAQLQETLDLLAGIRSGTTLARAAGLLGNLAGGGHQPRTVTITQQEIADLLGVTRATANAALARLEKNGLIARSYRAITVHEPARLRIRALE</sequence>
<evidence type="ECO:0000259" key="5">
    <source>
        <dbReference type="PROSITE" id="PS51063"/>
    </source>
</evidence>
<dbReference type="Gene3D" id="2.60.120.10">
    <property type="entry name" value="Jelly Rolls"/>
    <property type="match status" value="1"/>
</dbReference>
<dbReference type="SUPFAM" id="SSF51206">
    <property type="entry name" value="cAMP-binding domain-like"/>
    <property type="match status" value="1"/>
</dbReference>
<dbReference type="Pfam" id="PF00027">
    <property type="entry name" value="cNMP_binding"/>
    <property type="match status" value="1"/>
</dbReference>
<dbReference type="InterPro" id="IPR036390">
    <property type="entry name" value="WH_DNA-bd_sf"/>
</dbReference>
<dbReference type="InterPro" id="IPR036388">
    <property type="entry name" value="WH-like_DNA-bd_sf"/>
</dbReference>
<dbReference type="InterPro" id="IPR000595">
    <property type="entry name" value="cNMP-bd_dom"/>
</dbReference>
<gene>
    <name evidence="6" type="ORF">D6858_15420</name>
</gene>
<name>A0A419QYL2_9SPHN</name>
<dbReference type="PRINTS" id="PR00103">
    <property type="entry name" value="CAMPKINASE"/>
</dbReference>
<dbReference type="PROSITE" id="PS51063">
    <property type="entry name" value="HTH_CRP_2"/>
    <property type="match status" value="1"/>
</dbReference>
<dbReference type="GO" id="GO:0003677">
    <property type="term" value="F:DNA binding"/>
    <property type="evidence" value="ECO:0007669"/>
    <property type="project" value="UniProtKB-KW"/>
</dbReference>
<protein>
    <submittedName>
        <fullName evidence="6">Crp/Fnr family transcriptional regulator</fullName>
    </submittedName>
</protein>
<evidence type="ECO:0000256" key="1">
    <source>
        <dbReference type="ARBA" id="ARBA00023015"/>
    </source>
</evidence>
<dbReference type="OrthoDB" id="3525895at2"/>
<proteinExistence type="predicted"/>
<dbReference type="GO" id="GO:0003700">
    <property type="term" value="F:DNA-binding transcription factor activity"/>
    <property type="evidence" value="ECO:0007669"/>
    <property type="project" value="TreeGrafter"/>
</dbReference>
<dbReference type="Pfam" id="PF13545">
    <property type="entry name" value="HTH_Crp_2"/>
    <property type="match status" value="1"/>
</dbReference>
<dbReference type="InterPro" id="IPR012318">
    <property type="entry name" value="HTH_CRP"/>
</dbReference>
<evidence type="ECO:0000256" key="2">
    <source>
        <dbReference type="ARBA" id="ARBA00023125"/>
    </source>
</evidence>
<evidence type="ECO:0000313" key="6">
    <source>
        <dbReference type="EMBL" id="RJX65682.1"/>
    </source>
</evidence>
<dbReference type="PROSITE" id="PS50042">
    <property type="entry name" value="CNMP_BINDING_3"/>
    <property type="match status" value="1"/>
</dbReference>
<dbReference type="AlphaFoldDB" id="A0A419QYL2"/>
<dbReference type="PANTHER" id="PTHR24567:SF74">
    <property type="entry name" value="HTH-TYPE TRANSCRIPTIONAL REGULATOR ARCR"/>
    <property type="match status" value="1"/>
</dbReference>
<keyword evidence="1" id="KW-0805">Transcription regulation</keyword>
<dbReference type="InterPro" id="IPR050397">
    <property type="entry name" value="Env_Response_Regulators"/>
</dbReference>
<dbReference type="SUPFAM" id="SSF46785">
    <property type="entry name" value="Winged helix' DNA-binding domain"/>
    <property type="match status" value="1"/>
</dbReference>
<dbReference type="EMBL" id="RAHJ01000022">
    <property type="protein sequence ID" value="RJX65682.1"/>
    <property type="molecule type" value="Genomic_DNA"/>
</dbReference>
<comment type="caution">
    <text evidence="6">The sequence shown here is derived from an EMBL/GenBank/DDBJ whole genome shotgun (WGS) entry which is preliminary data.</text>
</comment>
<keyword evidence="3" id="KW-0804">Transcription</keyword>
<feature type="domain" description="Cyclic nucleotide-binding" evidence="4">
    <location>
        <begin position="23"/>
        <end position="143"/>
    </location>
</feature>